<gene>
    <name evidence="1" type="ORF">H8S59_04075</name>
</gene>
<evidence type="ECO:0000313" key="2">
    <source>
        <dbReference type="Proteomes" id="UP000651852"/>
    </source>
</evidence>
<comment type="caution">
    <text evidence="1">The sequence shown here is derived from an EMBL/GenBank/DDBJ whole genome shotgun (WGS) entry which is preliminary data.</text>
</comment>
<dbReference type="RefSeq" id="WP_187520583.1">
    <property type="nucleotide sequence ID" value="NZ_JACONW010000010.1"/>
</dbReference>
<reference evidence="1 2" key="1">
    <citation type="submission" date="2020-08" db="EMBL/GenBank/DDBJ databases">
        <title>Putative novel bacterial strains isolated from necrotic wheat leaf tissues caused by Xanthomonas translucens.</title>
        <authorList>
            <person name="Tambong J.T."/>
        </authorList>
    </citation>
    <scope>NUCLEOTIDE SEQUENCE [LARGE SCALE GENOMIC DNA]</scope>
    <source>
        <strain evidence="1 2">DOAB 1069</strain>
    </source>
</reference>
<sequence length="108" mass="12799">MIDFTLFSVPMLYSRNKNTQYKEHIIQMSTALLKFLHDEGIISTLPFTENGDLKMDFLIRKSDVTEEGVELFKTAIPKWWQKIDRGLDRSDVSYLKWELDKMRASKKH</sequence>
<protein>
    <submittedName>
        <fullName evidence="1">Uncharacterized protein</fullName>
    </submittedName>
</protein>
<name>A0ABR7AVJ0_9PSED</name>
<dbReference type="Proteomes" id="UP000651852">
    <property type="component" value="Unassembled WGS sequence"/>
</dbReference>
<organism evidence="1 2">
    <name type="scientific">Pseudomonas folii</name>
    <dbReference type="NCBI Taxonomy" id="2762593"/>
    <lineage>
        <taxon>Bacteria</taxon>
        <taxon>Pseudomonadati</taxon>
        <taxon>Pseudomonadota</taxon>
        <taxon>Gammaproteobacteria</taxon>
        <taxon>Pseudomonadales</taxon>
        <taxon>Pseudomonadaceae</taxon>
        <taxon>Pseudomonas</taxon>
    </lineage>
</organism>
<dbReference type="EMBL" id="JACONW010000010">
    <property type="protein sequence ID" value="MBC3948941.1"/>
    <property type="molecule type" value="Genomic_DNA"/>
</dbReference>
<accession>A0ABR7AVJ0</accession>
<evidence type="ECO:0000313" key="1">
    <source>
        <dbReference type="EMBL" id="MBC3948941.1"/>
    </source>
</evidence>
<keyword evidence="2" id="KW-1185">Reference proteome</keyword>
<proteinExistence type="predicted"/>